<keyword evidence="2" id="KW-0433">Leucine-rich repeat</keyword>
<evidence type="ECO:0000256" key="7">
    <source>
        <dbReference type="ARBA" id="ARBA00022840"/>
    </source>
</evidence>
<dbReference type="AlphaFoldDB" id="R7WB24"/>
<evidence type="ECO:0000256" key="3">
    <source>
        <dbReference type="ARBA" id="ARBA00022692"/>
    </source>
</evidence>
<keyword evidence="10" id="KW-0675">Receptor</keyword>
<dbReference type="SUPFAM" id="SSF52058">
    <property type="entry name" value="L domain-like"/>
    <property type="match status" value="1"/>
</dbReference>
<dbReference type="PANTHER" id="PTHR48056">
    <property type="entry name" value="LRR RECEPTOR-LIKE SERINE/THREONINE-PROTEIN KINASE-RELATED"/>
    <property type="match status" value="1"/>
</dbReference>
<dbReference type="InterPro" id="IPR032675">
    <property type="entry name" value="LRR_dom_sf"/>
</dbReference>
<evidence type="ECO:0000256" key="4">
    <source>
        <dbReference type="ARBA" id="ARBA00022729"/>
    </source>
</evidence>
<proteinExistence type="predicted"/>
<evidence type="ECO:0000256" key="10">
    <source>
        <dbReference type="ARBA" id="ARBA00023170"/>
    </source>
</evidence>
<dbReference type="InterPro" id="IPR013210">
    <property type="entry name" value="LRR_N_plant-typ"/>
</dbReference>
<keyword evidence="9" id="KW-0472">Membrane</keyword>
<dbReference type="FunFam" id="3.80.10.10:FF:000275">
    <property type="entry name" value="Leucine-rich repeat receptor-like protein kinase"/>
    <property type="match status" value="1"/>
</dbReference>
<dbReference type="PRINTS" id="PR00019">
    <property type="entry name" value="LEURICHRPT"/>
</dbReference>
<evidence type="ECO:0000313" key="13">
    <source>
        <dbReference type="EnsemblPlants" id="EMT19662"/>
    </source>
</evidence>
<keyword evidence="7" id="KW-0067">ATP-binding</keyword>
<sequence>MGNKSIEIFLFAHGTGAIDSSGRRNVAGVESSGHPVVQVAEQSLKRGTLSMVILLAFLLLLFYGAGNINCSTVNHKNMTDMLSLLDFKAATNDPTGALRSWDRSVHYYNSTGVRCSQGNPGRVAALQLPGECLSGEITPSLENLTFLKVLNLSSNGFSGQLTPLNQLIELVLLDLSSNSFQGIIPDPLTNCSNLKILDLSRNMLEGPVPTKIGSLYNLLAIDLSSNNLTGVVPPTISNATELQLLNLQYNQVVRPHTTVNLQSDIPYEVRRIIISYKETYRFLSGLITIQMEHNNLTGGIPTSLGNLLNLNMLNLSTNNLSGTIPVVLGDLQLLSKLDISYTRLRGAIPRNGVFENAAAVSLDGNWELCGGATDLHVPSCRHYQKNMVCRRPNLCRRPPSA</sequence>
<dbReference type="Gene3D" id="3.80.10.10">
    <property type="entry name" value="Ribonuclease Inhibitor"/>
    <property type="match status" value="2"/>
</dbReference>
<keyword evidence="4" id="KW-0732">Signal</keyword>
<comment type="subcellular location">
    <subcellularLocation>
        <location evidence="1">Membrane</location>
        <topology evidence="1">Single-pass membrane protein</topology>
    </subcellularLocation>
</comment>
<accession>R7WB24</accession>
<dbReference type="InterPro" id="IPR001611">
    <property type="entry name" value="Leu-rich_rpt"/>
</dbReference>
<evidence type="ECO:0000256" key="9">
    <source>
        <dbReference type="ARBA" id="ARBA00023136"/>
    </source>
</evidence>
<dbReference type="PANTHER" id="PTHR48056:SF81">
    <property type="entry name" value="RECEPTOR PROTEIN-TYROSINE KINASE CEPR1"/>
    <property type="match status" value="1"/>
</dbReference>
<dbReference type="GO" id="GO:0033612">
    <property type="term" value="F:receptor serine/threonine kinase binding"/>
    <property type="evidence" value="ECO:0007669"/>
    <property type="project" value="TreeGrafter"/>
</dbReference>
<evidence type="ECO:0000256" key="1">
    <source>
        <dbReference type="ARBA" id="ARBA00004167"/>
    </source>
</evidence>
<keyword evidence="3" id="KW-0812">Transmembrane</keyword>
<dbReference type="Pfam" id="PF00560">
    <property type="entry name" value="LRR_1"/>
    <property type="match status" value="5"/>
</dbReference>
<protein>
    <submittedName>
        <fullName evidence="13">LRR receptor-like serine/threonine-protein kinase EFR</fullName>
    </submittedName>
</protein>
<feature type="domain" description="Leucine-rich repeat-containing N-terminal plant-type" evidence="12">
    <location>
        <begin position="80"/>
        <end position="115"/>
    </location>
</feature>
<dbReference type="GO" id="GO:0016020">
    <property type="term" value="C:membrane"/>
    <property type="evidence" value="ECO:0007669"/>
    <property type="project" value="UniProtKB-SubCell"/>
</dbReference>
<dbReference type="EnsemblPlants" id="EMT19662">
    <property type="protein sequence ID" value="EMT19662"/>
    <property type="gene ID" value="F775_15130"/>
</dbReference>
<evidence type="ECO:0000256" key="11">
    <source>
        <dbReference type="ARBA" id="ARBA00023180"/>
    </source>
</evidence>
<dbReference type="Pfam" id="PF08263">
    <property type="entry name" value="LRRNT_2"/>
    <property type="match status" value="1"/>
</dbReference>
<name>R7WB24_AEGTA</name>
<keyword evidence="11" id="KW-0325">Glycoprotein</keyword>
<evidence type="ECO:0000256" key="2">
    <source>
        <dbReference type="ARBA" id="ARBA00022614"/>
    </source>
</evidence>
<evidence type="ECO:0000259" key="12">
    <source>
        <dbReference type="Pfam" id="PF08263"/>
    </source>
</evidence>
<reference evidence="13" key="1">
    <citation type="submission" date="2015-06" db="UniProtKB">
        <authorList>
            <consortium name="EnsemblPlants"/>
        </authorList>
    </citation>
    <scope>IDENTIFICATION</scope>
</reference>
<organism evidence="13">
    <name type="scientific">Aegilops tauschii</name>
    <name type="common">Tausch's goatgrass</name>
    <name type="synonym">Aegilops squarrosa</name>
    <dbReference type="NCBI Taxonomy" id="37682"/>
    <lineage>
        <taxon>Eukaryota</taxon>
        <taxon>Viridiplantae</taxon>
        <taxon>Streptophyta</taxon>
        <taxon>Embryophyta</taxon>
        <taxon>Tracheophyta</taxon>
        <taxon>Spermatophyta</taxon>
        <taxon>Magnoliopsida</taxon>
        <taxon>Liliopsida</taxon>
        <taxon>Poales</taxon>
        <taxon>Poaceae</taxon>
        <taxon>BOP clade</taxon>
        <taxon>Pooideae</taxon>
        <taxon>Triticodae</taxon>
        <taxon>Triticeae</taxon>
        <taxon>Triticinae</taxon>
        <taxon>Aegilops</taxon>
    </lineage>
</organism>
<evidence type="ECO:0000256" key="6">
    <source>
        <dbReference type="ARBA" id="ARBA00022741"/>
    </source>
</evidence>
<keyword evidence="5" id="KW-0677">Repeat</keyword>
<dbReference type="InterPro" id="IPR050647">
    <property type="entry name" value="Plant_LRR-RLKs"/>
</dbReference>
<dbReference type="ExpressionAtlas" id="R7WB24">
    <property type="expression patterns" value="baseline"/>
</dbReference>
<evidence type="ECO:0000256" key="5">
    <source>
        <dbReference type="ARBA" id="ARBA00022737"/>
    </source>
</evidence>
<keyword evidence="8" id="KW-1133">Transmembrane helix</keyword>
<evidence type="ECO:0000256" key="8">
    <source>
        <dbReference type="ARBA" id="ARBA00022989"/>
    </source>
</evidence>
<keyword evidence="6" id="KW-0547">Nucleotide-binding</keyword>